<organism evidence="1 2">
    <name type="scientific">Haematococcus lacustris</name>
    <name type="common">Green alga</name>
    <name type="synonym">Haematococcus pluvialis</name>
    <dbReference type="NCBI Taxonomy" id="44745"/>
    <lineage>
        <taxon>Eukaryota</taxon>
        <taxon>Viridiplantae</taxon>
        <taxon>Chlorophyta</taxon>
        <taxon>core chlorophytes</taxon>
        <taxon>Chlorophyceae</taxon>
        <taxon>CS clade</taxon>
        <taxon>Chlamydomonadales</taxon>
        <taxon>Haematococcaceae</taxon>
        <taxon>Haematococcus</taxon>
    </lineage>
</organism>
<evidence type="ECO:0000313" key="1">
    <source>
        <dbReference type="EMBL" id="GFH29277.1"/>
    </source>
</evidence>
<feature type="non-terminal residue" evidence="1">
    <location>
        <position position="1"/>
    </location>
</feature>
<gene>
    <name evidence="1" type="ORF">HaLaN_27913</name>
</gene>
<sequence>MRNMQDRMAALTQEVEVLEGGQREAATRVAEQEGLRRRLQA</sequence>
<reference evidence="1 2" key="1">
    <citation type="submission" date="2020-02" db="EMBL/GenBank/DDBJ databases">
        <title>Draft genome sequence of Haematococcus lacustris strain NIES-144.</title>
        <authorList>
            <person name="Morimoto D."/>
            <person name="Nakagawa S."/>
            <person name="Yoshida T."/>
            <person name="Sawayama S."/>
        </authorList>
    </citation>
    <scope>NUCLEOTIDE SEQUENCE [LARGE SCALE GENOMIC DNA]</scope>
    <source>
        <strain evidence="1 2">NIES-144</strain>
    </source>
</reference>
<proteinExistence type="predicted"/>
<dbReference type="Proteomes" id="UP000485058">
    <property type="component" value="Unassembled WGS sequence"/>
</dbReference>
<evidence type="ECO:0000313" key="2">
    <source>
        <dbReference type="Proteomes" id="UP000485058"/>
    </source>
</evidence>
<feature type="non-terminal residue" evidence="1">
    <location>
        <position position="41"/>
    </location>
</feature>
<dbReference type="EMBL" id="BLLF01004270">
    <property type="protein sequence ID" value="GFH29277.1"/>
    <property type="molecule type" value="Genomic_DNA"/>
</dbReference>
<name>A0A6A0ABK3_HAELA</name>
<comment type="caution">
    <text evidence="1">The sequence shown here is derived from an EMBL/GenBank/DDBJ whole genome shotgun (WGS) entry which is preliminary data.</text>
</comment>
<accession>A0A6A0ABK3</accession>
<protein>
    <submittedName>
        <fullName evidence="1">Uncharacterized protein</fullName>
    </submittedName>
</protein>
<dbReference type="AlphaFoldDB" id="A0A6A0ABK3"/>
<keyword evidence="2" id="KW-1185">Reference proteome</keyword>